<dbReference type="PANTHER" id="PTHR34701:SF1">
    <property type="entry name" value="TRANSCRIPTIONAL REGULATOR MRAZ"/>
    <property type="match status" value="1"/>
</dbReference>
<dbReference type="AlphaFoldDB" id="A0A6J6QBC6"/>
<dbReference type="InterPro" id="IPR035642">
    <property type="entry name" value="MraZ_N"/>
</dbReference>
<dbReference type="SUPFAM" id="SSF89447">
    <property type="entry name" value="AbrB/MazE/MraZ-like"/>
    <property type="match status" value="1"/>
</dbReference>
<dbReference type="GO" id="GO:0003700">
    <property type="term" value="F:DNA-binding transcription factor activity"/>
    <property type="evidence" value="ECO:0007669"/>
    <property type="project" value="InterPro"/>
</dbReference>
<organism evidence="8">
    <name type="scientific">freshwater metagenome</name>
    <dbReference type="NCBI Taxonomy" id="449393"/>
    <lineage>
        <taxon>unclassified sequences</taxon>
        <taxon>metagenomes</taxon>
        <taxon>ecological metagenomes</taxon>
    </lineage>
</organism>
<dbReference type="GO" id="GO:0000976">
    <property type="term" value="F:transcription cis-regulatory region binding"/>
    <property type="evidence" value="ECO:0007669"/>
    <property type="project" value="TreeGrafter"/>
</dbReference>
<evidence type="ECO:0000313" key="9">
    <source>
        <dbReference type="EMBL" id="CAB4761930.1"/>
    </source>
</evidence>
<protein>
    <recommendedName>
        <fullName evidence="1">Transcriptional regulator MraZ</fullName>
    </recommendedName>
</protein>
<reference evidence="8" key="1">
    <citation type="submission" date="2020-05" db="EMBL/GenBank/DDBJ databases">
        <authorList>
            <person name="Chiriac C."/>
            <person name="Salcher M."/>
            <person name="Ghai R."/>
            <person name="Kavagutti S V."/>
        </authorList>
    </citation>
    <scope>NUCLEOTIDE SEQUENCE</scope>
</reference>
<dbReference type="EMBL" id="CAEZZP010000005">
    <property type="protein sequence ID" value="CAB4761930.1"/>
    <property type="molecule type" value="Genomic_DNA"/>
</dbReference>
<evidence type="ECO:0000256" key="4">
    <source>
        <dbReference type="ARBA" id="ARBA00023015"/>
    </source>
</evidence>
<dbReference type="Gene3D" id="3.40.1550.20">
    <property type="entry name" value="Transcriptional regulator MraZ domain"/>
    <property type="match status" value="1"/>
</dbReference>
<dbReference type="CDD" id="cd16321">
    <property type="entry name" value="MraZ_C"/>
    <property type="match status" value="1"/>
</dbReference>
<accession>A0A6J6QBC6</accession>
<evidence type="ECO:0000256" key="6">
    <source>
        <dbReference type="ARBA" id="ARBA00023163"/>
    </source>
</evidence>
<sequence>MEGFVGRYERQLDPKGRVALPATFRNRLEPRCYLVLGQDKCISVVTVAVSLAWAEEMTQAVKRGEKTRAELRAMAANMVEIQVDGQGRITLDENLRQFAGLSTGSKVVVSGAFDSVEIWEPSRFARMLATGEGVIAGEGE</sequence>
<evidence type="ECO:0000256" key="3">
    <source>
        <dbReference type="ARBA" id="ARBA00022737"/>
    </source>
</evidence>
<dbReference type="InterPro" id="IPR038619">
    <property type="entry name" value="MraZ_sf"/>
</dbReference>
<keyword evidence="4" id="KW-0805">Transcription regulation</keyword>
<dbReference type="InterPro" id="IPR020603">
    <property type="entry name" value="MraZ_dom"/>
</dbReference>
<evidence type="ECO:0000256" key="1">
    <source>
        <dbReference type="ARBA" id="ARBA00013860"/>
    </source>
</evidence>
<dbReference type="PROSITE" id="PS51740">
    <property type="entry name" value="SPOVT_ABRB"/>
    <property type="match status" value="2"/>
</dbReference>
<dbReference type="EMBL" id="CAEZYH010000002">
    <property type="protein sequence ID" value="CAB4706088.1"/>
    <property type="molecule type" value="Genomic_DNA"/>
</dbReference>
<evidence type="ECO:0000313" key="11">
    <source>
        <dbReference type="EMBL" id="CAB4855055.1"/>
    </source>
</evidence>
<dbReference type="EMBL" id="CAFBLJ010000001">
    <property type="protein sequence ID" value="CAB4855055.1"/>
    <property type="molecule type" value="Genomic_DNA"/>
</dbReference>
<dbReference type="Pfam" id="PF02381">
    <property type="entry name" value="MraZ"/>
    <property type="match status" value="2"/>
</dbReference>
<dbReference type="EMBL" id="CAFBPS010000004">
    <property type="protein sequence ID" value="CAB5018784.1"/>
    <property type="molecule type" value="Genomic_DNA"/>
</dbReference>
<evidence type="ECO:0000313" key="13">
    <source>
        <dbReference type="EMBL" id="CAB5018784.1"/>
    </source>
</evidence>
<dbReference type="EMBL" id="CAFBMF010000002">
    <property type="protein sequence ID" value="CAB4887857.1"/>
    <property type="molecule type" value="Genomic_DNA"/>
</dbReference>
<dbReference type="InterPro" id="IPR035644">
    <property type="entry name" value="MraZ_C"/>
</dbReference>
<keyword evidence="3" id="KW-0677">Repeat</keyword>
<dbReference type="InterPro" id="IPR007159">
    <property type="entry name" value="SpoVT-AbrB_dom"/>
</dbReference>
<evidence type="ECO:0000256" key="2">
    <source>
        <dbReference type="ARBA" id="ARBA00022490"/>
    </source>
</evidence>
<keyword evidence="5" id="KW-0238">DNA-binding</keyword>
<gene>
    <name evidence="8" type="ORF">UFOPK2658_00100</name>
    <name evidence="9" type="ORF">UFOPK2880_00165</name>
    <name evidence="10" type="ORF">UFOPK3004_00087</name>
    <name evidence="11" type="ORF">UFOPK3304_00023</name>
    <name evidence="12" type="ORF">UFOPK3494_00075</name>
    <name evidence="13" type="ORF">UFOPK4134_00147</name>
</gene>
<dbReference type="InterPro" id="IPR003444">
    <property type="entry name" value="MraZ"/>
</dbReference>
<keyword evidence="6" id="KW-0804">Transcription</keyword>
<evidence type="ECO:0000313" key="10">
    <source>
        <dbReference type="EMBL" id="CAB4791999.1"/>
    </source>
</evidence>
<dbReference type="EMBL" id="CAFAAL010000003">
    <property type="protein sequence ID" value="CAB4791999.1"/>
    <property type="molecule type" value="Genomic_DNA"/>
</dbReference>
<keyword evidence="2" id="KW-0963">Cytoplasm</keyword>
<evidence type="ECO:0000313" key="12">
    <source>
        <dbReference type="EMBL" id="CAB4887857.1"/>
    </source>
</evidence>
<proteinExistence type="inferred from homology"/>
<evidence type="ECO:0000256" key="5">
    <source>
        <dbReference type="ARBA" id="ARBA00023125"/>
    </source>
</evidence>
<evidence type="ECO:0000259" key="7">
    <source>
        <dbReference type="PROSITE" id="PS51740"/>
    </source>
</evidence>
<dbReference type="CDD" id="cd16320">
    <property type="entry name" value="MraZ_N"/>
    <property type="match status" value="1"/>
</dbReference>
<name>A0A6J6QBC6_9ZZZZ</name>
<dbReference type="InterPro" id="IPR037914">
    <property type="entry name" value="SpoVT-AbrB_sf"/>
</dbReference>
<dbReference type="GO" id="GO:2000143">
    <property type="term" value="P:negative regulation of DNA-templated transcription initiation"/>
    <property type="evidence" value="ECO:0007669"/>
    <property type="project" value="TreeGrafter"/>
</dbReference>
<dbReference type="PANTHER" id="PTHR34701">
    <property type="entry name" value="TRANSCRIPTIONAL REGULATOR MRAZ"/>
    <property type="match status" value="1"/>
</dbReference>
<feature type="domain" description="SpoVT-AbrB" evidence="7">
    <location>
        <begin position="78"/>
        <end position="123"/>
    </location>
</feature>
<dbReference type="HAMAP" id="MF_01008">
    <property type="entry name" value="MraZ"/>
    <property type="match status" value="1"/>
</dbReference>
<feature type="domain" description="SpoVT-AbrB" evidence="7">
    <location>
        <begin position="7"/>
        <end position="49"/>
    </location>
</feature>
<evidence type="ECO:0000313" key="8">
    <source>
        <dbReference type="EMBL" id="CAB4706088.1"/>
    </source>
</evidence>